<dbReference type="PRINTS" id="PR00344">
    <property type="entry name" value="BCTRLSENSOR"/>
</dbReference>
<evidence type="ECO:0000259" key="14">
    <source>
        <dbReference type="PROSITE" id="PS50109"/>
    </source>
</evidence>
<keyword evidence="8 16" id="KW-0418">Kinase</keyword>
<evidence type="ECO:0000256" key="8">
    <source>
        <dbReference type="ARBA" id="ARBA00022777"/>
    </source>
</evidence>
<dbReference type="InterPro" id="IPR050351">
    <property type="entry name" value="BphY/WalK/GraS-like"/>
</dbReference>
<dbReference type="InterPro" id="IPR036890">
    <property type="entry name" value="HATPase_C_sf"/>
</dbReference>
<dbReference type="GO" id="GO:0000156">
    <property type="term" value="F:phosphorelay response regulator activity"/>
    <property type="evidence" value="ECO:0007669"/>
    <property type="project" value="TreeGrafter"/>
</dbReference>
<gene>
    <name evidence="16" type="ORF">EWF95_04430</name>
</gene>
<evidence type="ECO:0000256" key="3">
    <source>
        <dbReference type="ARBA" id="ARBA00012438"/>
    </source>
</evidence>
<dbReference type="GO" id="GO:0030295">
    <property type="term" value="F:protein kinase activator activity"/>
    <property type="evidence" value="ECO:0007669"/>
    <property type="project" value="TreeGrafter"/>
</dbReference>
<dbReference type="Pfam" id="PF02518">
    <property type="entry name" value="HATPase_c"/>
    <property type="match status" value="1"/>
</dbReference>
<keyword evidence="9" id="KW-0067">ATP-binding</keyword>
<feature type="domain" description="PAC" evidence="15">
    <location>
        <begin position="344"/>
        <end position="394"/>
    </location>
</feature>
<evidence type="ECO:0000256" key="1">
    <source>
        <dbReference type="ARBA" id="ARBA00000085"/>
    </source>
</evidence>
<dbReference type="Pfam" id="PF13426">
    <property type="entry name" value="PAS_9"/>
    <property type="match status" value="1"/>
</dbReference>
<dbReference type="Gene3D" id="3.30.450.20">
    <property type="entry name" value="PAS domain"/>
    <property type="match status" value="2"/>
</dbReference>
<keyword evidence="6" id="KW-0812">Transmembrane</keyword>
<evidence type="ECO:0000256" key="11">
    <source>
        <dbReference type="ARBA" id="ARBA00023012"/>
    </source>
</evidence>
<evidence type="ECO:0000256" key="10">
    <source>
        <dbReference type="ARBA" id="ARBA00022989"/>
    </source>
</evidence>
<evidence type="ECO:0000259" key="15">
    <source>
        <dbReference type="PROSITE" id="PS50113"/>
    </source>
</evidence>
<dbReference type="InterPro" id="IPR003661">
    <property type="entry name" value="HisK_dim/P_dom"/>
</dbReference>
<dbReference type="InterPro" id="IPR000700">
    <property type="entry name" value="PAS-assoc_C"/>
</dbReference>
<dbReference type="GO" id="GO:0016020">
    <property type="term" value="C:membrane"/>
    <property type="evidence" value="ECO:0007669"/>
    <property type="project" value="UniProtKB-SubCell"/>
</dbReference>
<dbReference type="InterPro" id="IPR036097">
    <property type="entry name" value="HisK_dim/P_sf"/>
</dbReference>
<dbReference type="Gene3D" id="3.30.565.10">
    <property type="entry name" value="Histidine kinase-like ATPase, C-terminal domain"/>
    <property type="match status" value="1"/>
</dbReference>
<dbReference type="GO" id="GO:0000155">
    <property type="term" value="F:phosphorelay sensor kinase activity"/>
    <property type="evidence" value="ECO:0007669"/>
    <property type="project" value="InterPro"/>
</dbReference>
<feature type="domain" description="Histidine kinase" evidence="14">
    <location>
        <begin position="398"/>
        <end position="610"/>
    </location>
</feature>
<dbReference type="CDD" id="cd00130">
    <property type="entry name" value="PAS"/>
    <property type="match status" value="1"/>
</dbReference>
<dbReference type="PANTHER" id="PTHR42878">
    <property type="entry name" value="TWO-COMPONENT HISTIDINE KINASE"/>
    <property type="match status" value="1"/>
</dbReference>
<dbReference type="GO" id="GO:0007234">
    <property type="term" value="P:osmosensory signaling via phosphorelay pathway"/>
    <property type="evidence" value="ECO:0007669"/>
    <property type="project" value="TreeGrafter"/>
</dbReference>
<keyword evidence="17" id="KW-1185">Reference proteome</keyword>
<evidence type="ECO:0000313" key="17">
    <source>
        <dbReference type="Proteomes" id="UP000315385"/>
    </source>
</evidence>
<dbReference type="InterPro" id="IPR004358">
    <property type="entry name" value="Sig_transdc_His_kin-like_C"/>
</dbReference>
<comment type="subcellular location">
    <subcellularLocation>
        <location evidence="2">Membrane</location>
        <topology evidence="2">Multi-pass membrane protein</topology>
    </subcellularLocation>
</comment>
<dbReference type="RefSeq" id="WP_142442840.1">
    <property type="nucleotide sequence ID" value="NZ_SESI01000001.1"/>
</dbReference>
<keyword evidence="7" id="KW-0547">Nucleotide-binding</keyword>
<evidence type="ECO:0000256" key="6">
    <source>
        <dbReference type="ARBA" id="ARBA00022692"/>
    </source>
</evidence>
<proteinExistence type="predicted"/>
<dbReference type="PANTHER" id="PTHR42878:SF7">
    <property type="entry name" value="SENSOR HISTIDINE KINASE GLRK"/>
    <property type="match status" value="1"/>
</dbReference>
<feature type="region of interest" description="Disordered" evidence="13">
    <location>
        <begin position="183"/>
        <end position="218"/>
    </location>
</feature>
<dbReference type="InterPro" id="IPR005467">
    <property type="entry name" value="His_kinase_dom"/>
</dbReference>
<evidence type="ECO:0000256" key="5">
    <source>
        <dbReference type="ARBA" id="ARBA00022679"/>
    </source>
</evidence>
<dbReference type="InterPro" id="IPR000014">
    <property type="entry name" value="PAS"/>
</dbReference>
<accession>A0A544QRW3</accession>
<name>A0A544QRW3_9EURY</name>
<dbReference type="SUPFAM" id="SSF55785">
    <property type="entry name" value="PYP-like sensor domain (PAS domain)"/>
    <property type="match status" value="2"/>
</dbReference>
<sequence length="629" mass="69333">MPERQQRVQALYEIALSIGGKETLTDTADTALAGYLRKLNCSVGGIFRATDEGYEPTATIPADPTDNSLLATAIDRLAEVSTDELPIHAEPADGTHYYLFPLPEFGVLVIGKQGGAIDTATQSALTPLNEKLAEACRNKLVERQLREQRNRFEAVFDAIPEPIANTVGDDGTERIIASNSEFDRTFGDTTEPPKTTVASNLADADTESAGHNRPINTDESNRRITTETTCETVDGTGEFLFHGVPVDGEQAAEYIHLYVDISDQKRREETLQRYERLVENLPIGVYRTTPGADGEFKLVNQGLVEILGADSKDYFENRPVSDIYADPEDRKAFSDQLLEDGTVDNVELRFETVDGNQIWGEVSGIVTETDDGPVFELTLQDITTRKERDQQLDVLNRVLRHNLRNALNVIDGNATMLENGLDEDSDELKRHVEGIERRVSNLEELSEKAVTVRSLFDQGRSTTTACDVQALLARVAREFEDRHPEARVVVDAPEESLYVNADVRLKMALSELVSNAVVHNDRSTPEVKLTTETVTRDGEQAVEVVITDNGPGIPEHERQAIETGEETPLQHGTGLGLWLVYWAMSLLGGDIHIDDADPGTRIALRLPRVGADTHPQYDGGTEMAVNSGD</sequence>
<dbReference type="InterPro" id="IPR003594">
    <property type="entry name" value="HATPase_dom"/>
</dbReference>
<keyword evidence="10" id="KW-1133">Transmembrane helix</keyword>
<evidence type="ECO:0000256" key="2">
    <source>
        <dbReference type="ARBA" id="ARBA00004141"/>
    </source>
</evidence>
<dbReference type="SMART" id="SM00387">
    <property type="entry name" value="HATPase_c"/>
    <property type="match status" value="1"/>
</dbReference>
<protein>
    <recommendedName>
        <fullName evidence="3">histidine kinase</fullName>
        <ecNumber evidence="3">2.7.13.3</ecNumber>
    </recommendedName>
</protein>
<dbReference type="GO" id="GO:0005524">
    <property type="term" value="F:ATP binding"/>
    <property type="evidence" value="ECO:0007669"/>
    <property type="project" value="UniProtKB-KW"/>
</dbReference>
<evidence type="ECO:0000313" key="16">
    <source>
        <dbReference type="EMBL" id="TQQ82190.1"/>
    </source>
</evidence>
<dbReference type="EC" id="2.7.13.3" evidence="3"/>
<keyword evidence="11" id="KW-0902">Two-component regulatory system</keyword>
<dbReference type="OrthoDB" id="200505at2157"/>
<dbReference type="EMBL" id="SESI01000001">
    <property type="protein sequence ID" value="TQQ82190.1"/>
    <property type="molecule type" value="Genomic_DNA"/>
</dbReference>
<comment type="caution">
    <text evidence="16">The sequence shown here is derived from an EMBL/GenBank/DDBJ whole genome shotgun (WGS) entry which is preliminary data.</text>
</comment>
<organism evidence="16 17">
    <name type="scientific">Halonotius roseus</name>
    <dbReference type="NCBI Taxonomy" id="2511997"/>
    <lineage>
        <taxon>Archaea</taxon>
        <taxon>Methanobacteriati</taxon>
        <taxon>Methanobacteriota</taxon>
        <taxon>Stenosarchaea group</taxon>
        <taxon>Halobacteria</taxon>
        <taxon>Halobacteriales</taxon>
        <taxon>Haloferacaceae</taxon>
        <taxon>Halonotius</taxon>
    </lineage>
</organism>
<evidence type="ECO:0000256" key="9">
    <source>
        <dbReference type="ARBA" id="ARBA00022840"/>
    </source>
</evidence>
<keyword evidence="5" id="KW-0808">Transferase</keyword>
<evidence type="ECO:0000256" key="13">
    <source>
        <dbReference type="SAM" id="MobiDB-lite"/>
    </source>
</evidence>
<dbReference type="AlphaFoldDB" id="A0A544QRW3"/>
<dbReference type="Proteomes" id="UP000315385">
    <property type="component" value="Unassembled WGS sequence"/>
</dbReference>
<dbReference type="SUPFAM" id="SSF55874">
    <property type="entry name" value="ATPase domain of HSP90 chaperone/DNA topoisomerase II/histidine kinase"/>
    <property type="match status" value="1"/>
</dbReference>
<evidence type="ECO:0000256" key="7">
    <source>
        <dbReference type="ARBA" id="ARBA00022741"/>
    </source>
</evidence>
<dbReference type="SUPFAM" id="SSF47384">
    <property type="entry name" value="Homodimeric domain of signal transducing histidine kinase"/>
    <property type="match status" value="1"/>
</dbReference>
<evidence type="ECO:0000256" key="4">
    <source>
        <dbReference type="ARBA" id="ARBA00022553"/>
    </source>
</evidence>
<dbReference type="Gene3D" id="1.10.287.130">
    <property type="match status" value="1"/>
</dbReference>
<keyword evidence="4" id="KW-0597">Phosphoprotein</keyword>
<reference evidence="16 17" key="1">
    <citation type="submission" date="2019-02" db="EMBL/GenBank/DDBJ databases">
        <title>Halonotius sp. a new haloqrchaeon isolated from saline water.</title>
        <authorList>
            <person name="Duran-Viseras A."/>
            <person name="Sanchez-Porro C."/>
            <person name="Ventosa A."/>
        </authorList>
    </citation>
    <scope>NUCLEOTIDE SEQUENCE [LARGE SCALE GENOMIC DNA]</scope>
    <source>
        <strain evidence="16 17">F9-27</strain>
    </source>
</reference>
<dbReference type="PROSITE" id="PS50113">
    <property type="entry name" value="PAC"/>
    <property type="match status" value="1"/>
</dbReference>
<dbReference type="CDD" id="cd00075">
    <property type="entry name" value="HATPase"/>
    <property type="match status" value="1"/>
</dbReference>
<comment type="catalytic activity">
    <reaction evidence="1">
        <text>ATP + protein L-histidine = ADP + protein N-phospho-L-histidine.</text>
        <dbReference type="EC" id="2.7.13.3"/>
    </reaction>
</comment>
<dbReference type="NCBIfam" id="TIGR00229">
    <property type="entry name" value="sensory_box"/>
    <property type="match status" value="1"/>
</dbReference>
<evidence type="ECO:0000256" key="12">
    <source>
        <dbReference type="ARBA" id="ARBA00023136"/>
    </source>
</evidence>
<dbReference type="PROSITE" id="PS50109">
    <property type="entry name" value="HIS_KIN"/>
    <property type="match status" value="1"/>
</dbReference>
<dbReference type="InterPro" id="IPR035965">
    <property type="entry name" value="PAS-like_dom_sf"/>
</dbReference>
<keyword evidence="12" id="KW-0472">Membrane</keyword>
<dbReference type="CDD" id="cd00082">
    <property type="entry name" value="HisKA"/>
    <property type="match status" value="1"/>
</dbReference>